<evidence type="ECO:0000256" key="2">
    <source>
        <dbReference type="ARBA" id="ARBA00007254"/>
    </source>
</evidence>
<organism evidence="12 13">
    <name type="scientific">Sinanaerobacter chloroacetimidivorans</name>
    <dbReference type="NCBI Taxonomy" id="2818044"/>
    <lineage>
        <taxon>Bacteria</taxon>
        <taxon>Bacillati</taxon>
        <taxon>Bacillota</taxon>
        <taxon>Clostridia</taxon>
        <taxon>Peptostreptococcales</taxon>
        <taxon>Anaerovoracaceae</taxon>
        <taxon>Sinanaerobacter</taxon>
    </lineage>
</organism>
<name>A0A8J7W2G5_9FIRM</name>
<evidence type="ECO:0000256" key="10">
    <source>
        <dbReference type="HAMAP-Rule" id="MF_00115"/>
    </source>
</evidence>
<comment type="subunit">
    <text evidence="10">Homopentamer.</text>
</comment>
<dbReference type="Proteomes" id="UP000675664">
    <property type="component" value="Unassembled WGS sequence"/>
</dbReference>
<dbReference type="GO" id="GO:0005886">
    <property type="term" value="C:plasma membrane"/>
    <property type="evidence" value="ECO:0007669"/>
    <property type="project" value="UniProtKB-SubCell"/>
</dbReference>
<dbReference type="Gene3D" id="1.10.1200.120">
    <property type="entry name" value="Large-conductance mechanosensitive channel, MscL, domain 1"/>
    <property type="match status" value="1"/>
</dbReference>
<dbReference type="AlphaFoldDB" id="A0A8J7W2G5"/>
<keyword evidence="7 10" id="KW-0406">Ion transport</keyword>
<keyword evidence="9 10" id="KW-0407">Ion channel</keyword>
<feature type="transmembrane region" description="Helical" evidence="10">
    <location>
        <begin position="66"/>
        <end position="88"/>
    </location>
</feature>
<dbReference type="InterPro" id="IPR001185">
    <property type="entry name" value="MS_channel"/>
</dbReference>
<dbReference type="RefSeq" id="WP_264373293.1">
    <property type="nucleotide sequence ID" value="NZ_JAGSND010000011.1"/>
</dbReference>
<proteinExistence type="inferred from homology"/>
<feature type="transmembrane region" description="Helical" evidence="10">
    <location>
        <begin position="21"/>
        <end position="46"/>
    </location>
</feature>
<evidence type="ECO:0000256" key="7">
    <source>
        <dbReference type="ARBA" id="ARBA00023065"/>
    </source>
</evidence>
<protein>
    <recommendedName>
        <fullName evidence="10">Large-conductance mechanosensitive channel</fullName>
    </recommendedName>
</protein>
<keyword evidence="8 10" id="KW-0472">Membrane</keyword>
<evidence type="ECO:0000256" key="5">
    <source>
        <dbReference type="ARBA" id="ARBA00022692"/>
    </source>
</evidence>
<dbReference type="InterPro" id="IPR019823">
    <property type="entry name" value="Mechanosensitive_channel_CS"/>
</dbReference>
<dbReference type="EMBL" id="JAGSND010000011">
    <property type="protein sequence ID" value="MBR0599209.1"/>
    <property type="molecule type" value="Genomic_DNA"/>
</dbReference>
<keyword evidence="3 10" id="KW-0813">Transport</keyword>
<dbReference type="GO" id="GO:0008381">
    <property type="term" value="F:mechanosensitive monoatomic ion channel activity"/>
    <property type="evidence" value="ECO:0007669"/>
    <property type="project" value="UniProtKB-UniRule"/>
</dbReference>
<reference evidence="12" key="2">
    <citation type="submission" date="2021-04" db="EMBL/GenBank/DDBJ databases">
        <authorList>
            <person name="Liu J."/>
        </authorList>
    </citation>
    <scope>NUCLEOTIDE SEQUENCE</scope>
    <source>
        <strain evidence="12">BAD-6</strain>
    </source>
</reference>
<dbReference type="HAMAP" id="MF_00115">
    <property type="entry name" value="MscL"/>
    <property type="match status" value="1"/>
</dbReference>
<dbReference type="InterPro" id="IPR036019">
    <property type="entry name" value="MscL_channel"/>
</dbReference>
<dbReference type="PANTHER" id="PTHR30266">
    <property type="entry name" value="MECHANOSENSITIVE CHANNEL MSCL"/>
    <property type="match status" value="1"/>
</dbReference>
<comment type="caution">
    <text evidence="12">The sequence shown here is derived from an EMBL/GenBank/DDBJ whole genome shotgun (WGS) entry which is preliminary data.</text>
</comment>
<dbReference type="Pfam" id="PF01741">
    <property type="entry name" value="MscL"/>
    <property type="match status" value="1"/>
</dbReference>
<comment type="similarity">
    <text evidence="2 10">Belongs to the MscL family.</text>
</comment>
<comment type="function">
    <text evidence="10">Channel that opens in response to stretch forces in the membrane lipid bilayer. May participate in the regulation of osmotic pressure changes within the cell.</text>
</comment>
<evidence type="ECO:0000256" key="6">
    <source>
        <dbReference type="ARBA" id="ARBA00022989"/>
    </source>
</evidence>
<sequence>MLKEFKEFALKGNMVDMAVGIIIGGAFGKIVTSIVNDIVMPIFGYYMAGIDFRHLKYELGPDAEILYGNFIQNVVDFLIIAFSIFLVIKMINKTRRKGEQLNMSAAEAPPPPPGTKPPDISSKPPVSTGTQPPAAAGIQTMAANSGAPATANSGAQTMAASTGPQSTESTGIPPSQQSQSAGSKETQLLTEIRDLLKAKLQEES</sequence>
<dbReference type="SUPFAM" id="SSF81330">
    <property type="entry name" value="Gated mechanosensitive channel"/>
    <property type="match status" value="1"/>
</dbReference>
<evidence type="ECO:0000256" key="8">
    <source>
        <dbReference type="ARBA" id="ARBA00023136"/>
    </source>
</evidence>
<keyword evidence="4 10" id="KW-1003">Cell membrane</keyword>
<comment type="subcellular location">
    <subcellularLocation>
        <location evidence="1 10">Cell membrane</location>
        <topology evidence="1 10">Multi-pass membrane protein</topology>
    </subcellularLocation>
</comment>
<evidence type="ECO:0000256" key="4">
    <source>
        <dbReference type="ARBA" id="ARBA00022475"/>
    </source>
</evidence>
<feature type="compositionally biased region" description="Polar residues" evidence="11">
    <location>
        <begin position="150"/>
        <end position="187"/>
    </location>
</feature>
<feature type="region of interest" description="Disordered" evidence="11">
    <location>
        <begin position="101"/>
        <end position="187"/>
    </location>
</feature>
<dbReference type="PRINTS" id="PR01264">
    <property type="entry name" value="MECHCHANNEL"/>
</dbReference>
<dbReference type="PANTHER" id="PTHR30266:SF2">
    <property type="entry name" value="LARGE-CONDUCTANCE MECHANOSENSITIVE CHANNEL"/>
    <property type="match status" value="1"/>
</dbReference>
<accession>A0A8J7W2G5</accession>
<evidence type="ECO:0000256" key="1">
    <source>
        <dbReference type="ARBA" id="ARBA00004651"/>
    </source>
</evidence>
<evidence type="ECO:0000256" key="9">
    <source>
        <dbReference type="ARBA" id="ARBA00023303"/>
    </source>
</evidence>
<evidence type="ECO:0000256" key="3">
    <source>
        <dbReference type="ARBA" id="ARBA00022448"/>
    </source>
</evidence>
<evidence type="ECO:0000313" key="13">
    <source>
        <dbReference type="Proteomes" id="UP000675664"/>
    </source>
</evidence>
<reference evidence="12" key="1">
    <citation type="submission" date="2021-04" db="EMBL/GenBank/DDBJ databases">
        <title>Sinoanaerobacter chloroacetimidivorans sp. nov., an obligate anaerobic bacterium isolated from anaerobic sludge.</title>
        <authorList>
            <person name="Bao Y."/>
        </authorList>
    </citation>
    <scope>NUCLEOTIDE SEQUENCE</scope>
    <source>
        <strain evidence="12">BAD-6</strain>
    </source>
</reference>
<dbReference type="InterPro" id="IPR037673">
    <property type="entry name" value="MSC/AndL"/>
</dbReference>
<keyword evidence="6 10" id="KW-1133">Transmembrane helix</keyword>
<gene>
    <name evidence="10 12" type="primary">mscL</name>
    <name evidence="12" type="ORF">KCX82_15065</name>
</gene>
<keyword evidence="13" id="KW-1185">Reference proteome</keyword>
<keyword evidence="5 10" id="KW-0812">Transmembrane</keyword>
<evidence type="ECO:0000313" key="12">
    <source>
        <dbReference type="EMBL" id="MBR0599209.1"/>
    </source>
</evidence>
<evidence type="ECO:0000256" key="11">
    <source>
        <dbReference type="SAM" id="MobiDB-lite"/>
    </source>
</evidence>
<dbReference type="NCBIfam" id="TIGR00220">
    <property type="entry name" value="mscL"/>
    <property type="match status" value="1"/>
</dbReference>
<dbReference type="PROSITE" id="PS01327">
    <property type="entry name" value="MSCL"/>
    <property type="match status" value="1"/>
</dbReference>